<evidence type="ECO:0000256" key="1">
    <source>
        <dbReference type="SAM" id="MobiDB-lite"/>
    </source>
</evidence>
<evidence type="ECO:0000313" key="2">
    <source>
        <dbReference type="EMBL" id="MBD2184721.1"/>
    </source>
</evidence>
<gene>
    <name evidence="2" type="ORF">H6G03_27240</name>
</gene>
<protein>
    <submittedName>
        <fullName evidence="2">Uncharacterized protein</fullName>
    </submittedName>
</protein>
<accession>A0A926VIQ8</accession>
<dbReference type="AlphaFoldDB" id="A0A926VIQ8"/>
<organism evidence="2 3">
    <name type="scientific">Aerosakkonema funiforme FACHB-1375</name>
    <dbReference type="NCBI Taxonomy" id="2949571"/>
    <lineage>
        <taxon>Bacteria</taxon>
        <taxon>Bacillati</taxon>
        <taxon>Cyanobacteriota</taxon>
        <taxon>Cyanophyceae</taxon>
        <taxon>Oscillatoriophycideae</taxon>
        <taxon>Aerosakkonematales</taxon>
        <taxon>Aerosakkonemataceae</taxon>
        <taxon>Aerosakkonema</taxon>
    </lineage>
</organism>
<sequence>MSSPEIYKGWIIEARPVFCVEVWNSGGKCFIPVHNAKNEKEALKQAKRWIDMQTEPENEPQPEISDDFPPPDNFDDDDMPF</sequence>
<comment type="caution">
    <text evidence="2">The sequence shown here is derived from an EMBL/GenBank/DDBJ whole genome shotgun (WGS) entry which is preliminary data.</text>
</comment>
<reference evidence="2" key="2">
    <citation type="submission" date="2020-08" db="EMBL/GenBank/DDBJ databases">
        <authorList>
            <person name="Chen M."/>
            <person name="Teng W."/>
            <person name="Zhao L."/>
            <person name="Hu C."/>
            <person name="Zhou Y."/>
            <person name="Han B."/>
            <person name="Song L."/>
            <person name="Shu W."/>
        </authorList>
    </citation>
    <scope>NUCLEOTIDE SEQUENCE</scope>
    <source>
        <strain evidence="2">FACHB-1375</strain>
    </source>
</reference>
<feature type="region of interest" description="Disordered" evidence="1">
    <location>
        <begin position="50"/>
        <end position="81"/>
    </location>
</feature>
<dbReference type="RefSeq" id="WP_190471678.1">
    <property type="nucleotide sequence ID" value="NZ_JACJPW010000093.1"/>
</dbReference>
<evidence type="ECO:0000313" key="3">
    <source>
        <dbReference type="Proteomes" id="UP000641646"/>
    </source>
</evidence>
<name>A0A926VIQ8_9CYAN</name>
<feature type="compositionally biased region" description="Acidic residues" evidence="1">
    <location>
        <begin position="54"/>
        <end position="66"/>
    </location>
</feature>
<dbReference type="EMBL" id="JACJPW010000093">
    <property type="protein sequence ID" value="MBD2184721.1"/>
    <property type="molecule type" value="Genomic_DNA"/>
</dbReference>
<dbReference type="Proteomes" id="UP000641646">
    <property type="component" value="Unassembled WGS sequence"/>
</dbReference>
<keyword evidence="3" id="KW-1185">Reference proteome</keyword>
<proteinExistence type="predicted"/>
<reference evidence="2" key="1">
    <citation type="journal article" date="2015" name="ISME J.">
        <title>Draft Genome Sequence of Streptomyces incarnatus NRRL8089, which Produces the Nucleoside Antibiotic Sinefungin.</title>
        <authorList>
            <person name="Oshima K."/>
            <person name="Hattori M."/>
            <person name="Shimizu H."/>
            <person name="Fukuda K."/>
            <person name="Nemoto M."/>
            <person name="Inagaki K."/>
            <person name="Tamura T."/>
        </authorList>
    </citation>
    <scope>NUCLEOTIDE SEQUENCE</scope>
    <source>
        <strain evidence="2">FACHB-1375</strain>
    </source>
</reference>